<dbReference type="InterPro" id="IPR023765">
    <property type="entry name" value="SBP_5_CS"/>
</dbReference>
<dbReference type="EMBL" id="CM001441">
    <property type="protein sequence ID" value="EHQ89349.1"/>
    <property type="molecule type" value="Genomic_DNA"/>
</dbReference>
<dbReference type="InterPro" id="IPR039424">
    <property type="entry name" value="SBP_5"/>
</dbReference>
<reference evidence="7 8" key="1">
    <citation type="submission" date="2011-11" db="EMBL/GenBank/DDBJ databases">
        <title>The Noncontiguous Finished genome of Desulfosporosinus youngiae DSM 17734.</title>
        <authorList>
            <consortium name="US DOE Joint Genome Institute (JGI-PGF)"/>
            <person name="Lucas S."/>
            <person name="Han J."/>
            <person name="Lapidus A."/>
            <person name="Cheng J.-F."/>
            <person name="Goodwin L."/>
            <person name="Pitluck S."/>
            <person name="Peters L."/>
            <person name="Ovchinnikova G."/>
            <person name="Lu M."/>
            <person name="Land M.L."/>
            <person name="Hauser L."/>
            <person name="Pester M."/>
            <person name="Spring S."/>
            <person name="Ollivier B."/>
            <person name="Rattei T."/>
            <person name="Klenk H.-P."/>
            <person name="Wagner M."/>
            <person name="Loy A."/>
            <person name="Woyke T.J."/>
        </authorList>
    </citation>
    <scope>NUCLEOTIDE SEQUENCE [LARGE SCALE GENOMIC DNA]</scope>
    <source>
        <strain evidence="7 8">DSM 17734</strain>
    </source>
</reference>
<feature type="chain" id="PRO_5038585681" evidence="5">
    <location>
        <begin position="24"/>
        <end position="523"/>
    </location>
</feature>
<comment type="similarity">
    <text evidence="2">Belongs to the bacterial solute-binding protein 5 family.</text>
</comment>
<dbReference type="PROSITE" id="PS51257">
    <property type="entry name" value="PROKAR_LIPOPROTEIN"/>
    <property type="match status" value="1"/>
</dbReference>
<dbReference type="OrthoDB" id="137511at2"/>
<dbReference type="SUPFAM" id="SSF53850">
    <property type="entry name" value="Periplasmic binding protein-like II"/>
    <property type="match status" value="1"/>
</dbReference>
<dbReference type="PIRSF" id="PIRSF002741">
    <property type="entry name" value="MppA"/>
    <property type="match status" value="1"/>
</dbReference>
<dbReference type="Gene3D" id="3.40.190.10">
    <property type="entry name" value="Periplasmic binding protein-like II"/>
    <property type="match status" value="1"/>
</dbReference>
<dbReference type="Gene3D" id="3.10.105.10">
    <property type="entry name" value="Dipeptide-binding Protein, Domain 3"/>
    <property type="match status" value="1"/>
</dbReference>
<sequence length="523" mass="57534">MRKIAAFLLVMMFLAVGCSPSKNVINAEKEAVVKDEIVISAGVNLVAGGFDPTAGYGVWAPDIFHSHLLQVKENNQLANDLAASYDISTDGLTYTFKIRDDAKFADGHPLTSEDVVFTFETTKSKASAADLTMLDSVEALDASTVVFQLKYPWSPFVFNLSEVGIVPKHAYNETYGDHPMGSGAWQVAEFAIDQKLILVPNEHYYGAMPKFKKVTILKLDEDAALAAAKSGQLDLVLVESEFANTQVEGMKLYKMSAMDAFVINLPTIPETIDSSGKKAGNNVTSDLAIRQALNIGINRQLITQNALNGFGQVTYGAAAELPWSNGDKFEDNRVEEAKKILEDAGWKDTDGDGIREKNNVKAEILITGRSNDLARYNTVVALAEDVKKLGIQIIPKSAPWSECRDARNLPTCWVFGQPNPIEFYRYYDSSQIGVAVIGNPASYTNPEVDGVIKKALAATNSDEANKYWQEGQALAQRDVPYLWIVRPEVTYLVREGLEIPSLKKLPTRGQGISIVENMNDWSW</sequence>
<evidence type="ECO:0000313" key="8">
    <source>
        <dbReference type="Proteomes" id="UP000005104"/>
    </source>
</evidence>
<keyword evidence="4 5" id="KW-0732">Signal</keyword>
<gene>
    <name evidence="7" type="ORF">DesyoDRAFT_2265</name>
</gene>
<dbReference type="GO" id="GO:0042597">
    <property type="term" value="C:periplasmic space"/>
    <property type="evidence" value="ECO:0007669"/>
    <property type="project" value="UniProtKB-ARBA"/>
</dbReference>
<evidence type="ECO:0000313" key="7">
    <source>
        <dbReference type="EMBL" id="EHQ89349.1"/>
    </source>
</evidence>
<dbReference type="InterPro" id="IPR030678">
    <property type="entry name" value="Peptide/Ni-bd"/>
</dbReference>
<dbReference type="eggNOG" id="COG0747">
    <property type="taxonomic scope" value="Bacteria"/>
</dbReference>
<dbReference type="CDD" id="cd08518">
    <property type="entry name" value="PBP2_NikA_DppA_OppA_like_19"/>
    <property type="match status" value="1"/>
</dbReference>
<dbReference type="PANTHER" id="PTHR30290">
    <property type="entry name" value="PERIPLASMIC BINDING COMPONENT OF ABC TRANSPORTER"/>
    <property type="match status" value="1"/>
</dbReference>
<evidence type="ECO:0000256" key="4">
    <source>
        <dbReference type="ARBA" id="ARBA00022729"/>
    </source>
</evidence>
<dbReference type="Proteomes" id="UP000005104">
    <property type="component" value="Chromosome"/>
</dbReference>
<comment type="subcellular location">
    <subcellularLocation>
        <location evidence="1">Cell membrane</location>
        <topology evidence="1">Lipid-anchor</topology>
    </subcellularLocation>
</comment>
<dbReference type="PROSITE" id="PS01040">
    <property type="entry name" value="SBP_BACTERIAL_5"/>
    <property type="match status" value="1"/>
</dbReference>
<dbReference type="AlphaFoldDB" id="H5XUB3"/>
<dbReference type="Pfam" id="PF00496">
    <property type="entry name" value="SBP_bac_5"/>
    <property type="match status" value="1"/>
</dbReference>
<protein>
    <submittedName>
        <fullName evidence="7">ABC-type dipeptide transport system, periplasmic component</fullName>
    </submittedName>
</protein>
<feature type="domain" description="Solute-binding protein family 5" evidence="6">
    <location>
        <begin position="77"/>
        <end position="410"/>
    </location>
</feature>
<dbReference type="InterPro" id="IPR000914">
    <property type="entry name" value="SBP_5_dom"/>
</dbReference>
<keyword evidence="3" id="KW-0813">Transport</keyword>
<evidence type="ECO:0000256" key="1">
    <source>
        <dbReference type="ARBA" id="ARBA00004193"/>
    </source>
</evidence>
<organism evidence="7 8">
    <name type="scientific">Desulfosporosinus youngiae DSM 17734</name>
    <dbReference type="NCBI Taxonomy" id="768710"/>
    <lineage>
        <taxon>Bacteria</taxon>
        <taxon>Bacillati</taxon>
        <taxon>Bacillota</taxon>
        <taxon>Clostridia</taxon>
        <taxon>Eubacteriales</taxon>
        <taxon>Desulfitobacteriaceae</taxon>
        <taxon>Desulfosporosinus</taxon>
    </lineage>
</organism>
<evidence type="ECO:0000256" key="5">
    <source>
        <dbReference type="SAM" id="SignalP"/>
    </source>
</evidence>
<dbReference type="GO" id="GO:0015833">
    <property type="term" value="P:peptide transport"/>
    <property type="evidence" value="ECO:0007669"/>
    <property type="project" value="TreeGrafter"/>
</dbReference>
<name>H5XUB3_9FIRM</name>
<dbReference type="GO" id="GO:1904680">
    <property type="term" value="F:peptide transmembrane transporter activity"/>
    <property type="evidence" value="ECO:0007669"/>
    <property type="project" value="TreeGrafter"/>
</dbReference>
<dbReference type="PANTHER" id="PTHR30290:SF9">
    <property type="entry name" value="OLIGOPEPTIDE-BINDING PROTEIN APPA"/>
    <property type="match status" value="1"/>
</dbReference>
<evidence type="ECO:0000259" key="6">
    <source>
        <dbReference type="Pfam" id="PF00496"/>
    </source>
</evidence>
<evidence type="ECO:0000256" key="2">
    <source>
        <dbReference type="ARBA" id="ARBA00005695"/>
    </source>
</evidence>
<keyword evidence="8" id="KW-1185">Reference proteome</keyword>
<dbReference type="STRING" id="768710.DesyoDRAFT_2265"/>
<proteinExistence type="inferred from homology"/>
<dbReference type="RefSeq" id="WP_007782977.1">
    <property type="nucleotide sequence ID" value="NZ_CM001441.1"/>
</dbReference>
<accession>H5XUB3</accession>
<evidence type="ECO:0000256" key="3">
    <source>
        <dbReference type="ARBA" id="ARBA00022448"/>
    </source>
</evidence>
<dbReference type="GO" id="GO:0043190">
    <property type="term" value="C:ATP-binding cassette (ABC) transporter complex"/>
    <property type="evidence" value="ECO:0007669"/>
    <property type="project" value="InterPro"/>
</dbReference>
<dbReference type="HOGENOM" id="CLU_017028_8_5_9"/>
<feature type="signal peptide" evidence="5">
    <location>
        <begin position="1"/>
        <end position="23"/>
    </location>
</feature>